<evidence type="ECO:0000256" key="6">
    <source>
        <dbReference type="ARBA" id="ARBA00023136"/>
    </source>
</evidence>
<evidence type="ECO:0000256" key="2">
    <source>
        <dbReference type="ARBA" id="ARBA00022448"/>
    </source>
</evidence>
<dbReference type="PANTHER" id="PTHR43386">
    <property type="entry name" value="OLIGOPEPTIDE TRANSPORT SYSTEM PERMEASE PROTEIN APPC"/>
    <property type="match status" value="1"/>
</dbReference>
<dbReference type="SUPFAM" id="SSF161098">
    <property type="entry name" value="MetI-like"/>
    <property type="match status" value="1"/>
</dbReference>
<organism evidence="9 10">
    <name type="scientific">Labrys monachus</name>
    <dbReference type="NCBI Taxonomy" id="217067"/>
    <lineage>
        <taxon>Bacteria</taxon>
        <taxon>Pseudomonadati</taxon>
        <taxon>Pseudomonadota</taxon>
        <taxon>Alphaproteobacteria</taxon>
        <taxon>Hyphomicrobiales</taxon>
        <taxon>Xanthobacteraceae</taxon>
        <taxon>Labrys</taxon>
    </lineage>
</organism>
<dbReference type="Gene3D" id="1.10.3720.10">
    <property type="entry name" value="MetI-like"/>
    <property type="match status" value="1"/>
</dbReference>
<dbReference type="PANTHER" id="PTHR43386:SF25">
    <property type="entry name" value="PEPTIDE ABC TRANSPORTER PERMEASE PROTEIN"/>
    <property type="match status" value="1"/>
</dbReference>
<comment type="subcellular location">
    <subcellularLocation>
        <location evidence="1 7">Cell membrane</location>
        <topology evidence="1 7">Multi-pass membrane protein</topology>
    </subcellularLocation>
</comment>
<dbReference type="InterPro" id="IPR000515">
    <property type="entry name" value="MetI-like"/>
</dbReference>
<dbReference type="InterPro" id="IPR050366">
    <property type="entry name" value="BP-dependent_transpt_permease"/>
</dbReference>
<dbReference type="EMBL" id="JAUSVK010000001">
    <property type="protein sequence ID" value="MDQ0392961.1"/>
    <property type="molecule type" value="Genomic_DNA"/>
</dbReference>
<evidence type="ECO:0000259" key="8">
    <source>
        <dbReference type="PROSITE" id="PS50928"/>
    </source>
</evidence>
<dbReference type="PROSITE" id="PS50928">
    <property type="entry name" value="ABC_TM1"/>
    <property type="match status" value="1"/>
</dbReference>
<feature type="transmembrane region" description="Helical" evidence="7">
    <location>
        <begin position="90"/>
        <end position="117"/>
    </location>
</feature>
<dbReference type="Pfam" id="PF12911">
    <property type="entry name" value="OppC_N"/>
    <property type="match status" value="1"/>
</dbReference>
<feature type="transmembrane region" description="Helical" evidence="7">
    <location>
        <begin position="129"/>
        <end position="147"/>
    </location>
</feature>
<dbReference type="Pfam" id="PF00528">
    <property type="entry name" value="BPD_transp_1"/>
    <property type="match status" value="1"/>
</dbReference>
<proteinExistence type="inferred from homology"/>
<keyword evidence="10" id="KW-1185">Reference proteome</keyword>
<keyword evidence="3" id="KW-1003">Cell membrane</keyword>
<evidence type="ECO:0000256" key="5">
    <source>
        <dbReference type="ARBA" id="ARBA00022989"/>
    </source>
</evidence>
<evidence type="ECO:0000256" key="1">
    <source>
        <dbReference type="ARBA" id="ARBA00004651"/>
    </source>
</evidence>
<comment type="similarity">
    <text evidence="7">Belongs to the binding-protein-dependent transport system permease family.</text>
</comment>
<dbReference type="InterPro" id="IPR025966">
    <property type="entry name" value="OppC_N"/>
</dbReference>
<dbReference type="CDD" id="cd06261">
    <property type="entry name" value="TM_PBP2"/>
    <property type="match status" value="1"/>
</dbReference>
<keyword evidence="2 7" id="KW-0813">Transport</keyword>
<feature type="domain" description="ABC transmembrane type-1" evidence="8">
    <location>
        <begin position="87"/>
        <end position="276"/>
    </location>
</feature>
<sequence length="285" mass="30042">MSAIEHRSKGAVPLLPAIFRRLGRSKAGLFGSAIVLFWIAIAVFAPLIAPYPPNDLVGPATQGPTAQFWLGTDDLGRDVLSRLVCGTRSVLVLAPIAVLLAEAVGAAIGLASGYLGGVFDQVVMRLNDALIAFPTILLYLLIIAALGPSRVNVVLAIAAASVPGIARIVRGVVVGLRSRGFILSAQMRGERLWYVLLVELLPNARRPLLVDTLLRLGYATFSIGTLGFLGLGAPPPDPDWGGMVNSGVRWLSVSAWMTAVPALALASLVIGINLIAEAFEERAPR</sequence>
<keyword evidence="6 7" id="KW-0472">Membrane</keyword>
<reference evidence="9 10" key="1">
    <citation type="submission" date="2023-07" db="EMBL/GenBank/DDBJ databases">
        <title>Genomic Encyclopedia of Type Strains, Phase IV (KMG-IV): sequencing the most valuable type-strain genomes for metagenomic binning, comparative biology and taxonomic classification.</title>
        <authorList>
            <person name="Goeker M."/>
        </authorList>
    </citation>
    <scope>NUCLEOTIDE SEQUENCE [LARGE SCALE GENOMIC DNA]</scope>
    <source>
        <strain evidence="9 10">DSM 5896</strain>
    </source>
</reference>
<dbReference type="InterPro" id="IPR035906">
    <property type="entry name" value="MetI-like_sf"/>
</dbReference>
<gene>
    <name evidence="9" type="ORF">J3R73_002753</name>
</gene>
<evidence type="ECO:0000313" key="9">
    <source>
        <dbReference type="EMBL" id="MDQ0392961.1"/>
    </source>
</evidence>
<feature type="transmembrane region" description="Helical" evidence="7">
    <location>
        <begin position="153"/>
        <end position="176"/>
    </location>
</feature>
<accession>A0ABU0FEK5</accession>
<feature type="transmembrane region" description="Helical" evidence="7">
    <location>
        <begin position="213"/>
        <end position="233"/>
    </location>
</feature>
<keyword evidence="5 7" id="KW-1133">Transmembrane helix</keyword>
<keyword evidence="4 7" id="KW-0812">Transmembrane</keyword>
<dbReference type="RefSeq" id="WP_307427654.1">
    <property type="nucleotide sequence ID" value="NZ_JAUSVK010000001.1"/>
</dbReference>
<feature type="transmembrane region" description="Helical" evidence="7">
    <location>
        <begin position="27"/>
        <end position="49"/>
    </location>
</feature>
<evidence type="ECO:0000256" key="3">
    <source>
        <dbReference type="ARBA" id="ARBA00022475"/>
    </source>
</evidence>
<evidence type="ECO:0000313" key="10">
    <source>
        <dbReference type="Proteomes" id="UP001237448"/>
    </source>
</evidence>
<feature type="transmembrane region" description="Helical" evidence="7">
    <location>
        <begin position="253"/>
        <end position="276"/>
    </location>
</feature>
<dbReference type="Proteomes" id="UP001237448">
    <property type="component" value="Unassembled WGS sequence"/>
</dbReference>
<protein>
    <submittedName>
        <fullName evidence="9">Peptide/nickel transport system permease protein</fullName>
    </submittedName>
</protein>
<name>A0ABU0FEK5_9HYPH</name>
<evidence type="ECO:0000256" key="7">
    <source>
        <dbReference type="RuleBase" id="RU363032"/>
    </source>
</evidence>
<comment type="caution">
    <text evidence="9">The sequence shown here is derived from an EMBL/GenBank/DDBJ whole genome shotgun (WGS) entry which is preliminary data.</text>
</comment>
<evidence type="ECO:0000256" key="4">
    <source>
        <dbReference type="ARBA" id="ARBA00022692"/>
    </source>
</evidence>